<sequence length="57" mass="6386">MLDKRGELPSVGTNEPKAREARVTSTIDHWTRYSLRYEMFVLALARASICLSGVSSD</sequence>
<dbReference type="Proteomes" id="UP000016932">
    <property type="component" value="Unassembled WGS sequence"/>
</dbReference>
<gene>
    <name evidence="2" type="ORF">MYCFIDRAFT_175109</name>
</gene>
<dbReference type="KEGG" id="pfj:MYCFIDRAFT_175109"/>
<keyword evidence="3" id="KW-1185">Reference proteome</keyword>
<evidence type="ECO:0000313" key="2">
    <source>
        <dbReference type="EMBL" id="EME83685.1"/>
    </source>
</evidence>
<protein>
    <submittedName>
        <fullName evidence="2">Uncharacterized protein</fullName>
    </submittedName>
</protein>
<dbReference type="AlphaFoldDB" id="M2Z1I1"/>
<dbReference type="VEuPathDB" id="FungiDB:MYCFIDRAFT_175109"/>
<dbReference type="GeneID" id="19333335"/>
<accession>M2Z1I1</accession>
<reference evidence="2 3" key="1">
    <citation type="journal article" date="2012" name="PLoS Pathog.">
        <title>Diverse lifestyles and strategies of plant pathogenesis encoded in the genomes of eighteen Dothideomycetes fungi.</title>
        <authorList>
            <person name="Ohm R.A."/>
            <person name="Feau N."/>
            <person name="Henrissat B."/>
            <person name="Schoch C.L."/>
            <person name="Horwitz B.A."/>
            <person name="Barry K.W."/>
            <person name="Condon B.J."/>
            <person name="Copeland A.C."/>
            <person name="Dhillon B."/>
            <person name="Glaser F."/>
            <person name="Hesse C.N."/>
            <person name="Kosti I."/>
            <person name="LaButti K."/>
            <person name="Lindquist E.A."/>
            <person name="Lucas S."/>
            <person name="Salamov A.A."/>
            <person name="Bradshaw R.E."/>
            <person name="Ciuffetti L."/>
            <person name="Hamelin R.C."/>
            <person name="Kema G.H.J."/>
            <person name="Lawrence C."/>
            <person name="Scott J.A."/>
            <person name="Spatafora J.W."/>
            <person name="Turgeon B.G."/>
            <person name="de Wit P.J.G.M."/>
            <person name="Zhong S."/>
            <person name="Goodwin S.B."/>
            <person name="Grigoriev I.V."/>
        </authorList>
    </citation>
    <scope>NUCLEOTIDE SEQUENCE [LARGE SCALE GENOMIC DNA]</scope>
    <source>
        <strain evidence="2 3">CIRAD86</strain>
    </source>
</reference>
<organism evidence="2 3">
    <name type="scientific">Pseudocercospora fijiensis (strain CIRAD86)</name>
    <name type="common">Black leaf streak disease fungus</name>
    <name type="synonym">Mycosphaerella fijiensis</name>
    <dbReference type="NCBI Taxonomy" id="383855"/>
    <lineage>
        <taxon>Eukaryota</taxon>
        <taxon>Fungi</taxon>
        <taxon>Dikarya</taxon>
        <taxon>Ascomycota</taxon>
        <taxon>Pezizomycotina</taxon>
        <taxon>Dothideomycetes</taxon>
        <taxon>Dothideomycetidae</taxon>
        <taxon>Mycosphaerellales</taxon>
        <taxon>Mycosphaerellaceae</taxon>
        <taxon>Pseudocercospora</taxon>
    </lineage>
</organism>
<proteinExistence type="predicted"/>
<name>M2Z1I1_PSEFD</name>
<evidence type="ECO:0000313" key="3">
    <source>
        <dbReference type="Proteomes" id="UP000016932"/>
    </source>
</evidence>
<dbReference type="EMBL" id="KB446558">
    <property type="protein sequence ID" value="EME83685.1"/>
    <property type="molecule type" value="Genomic_DNA"/>
</dbReference>
<feature type="region of interest" description="Disordered" evidence="1">
    <location>
        <begin position="1"/>
        <end position="20"/>
    </location>
</feature>
<dbReference type="RefSeq" id="XP_007926850.1">
    <property type="nucleotide sequence ID" value="XM_007928659.1"/>
</dbReference>
<dbReference type="HOGENOM" id="CLU_2997479_0_0_1"/>
<evidence type="ECO:0000256" key="1">
    <source>
        <dbReference type="SAM" id="MobiDB-lite"/>
    </source>
</evidence>